<comment type="catalytic activity">
    <reaction evidence="15 18">
        <text>alpha-D-glucosamine 1-phosphate + acetyl-CoA = N-acetyl-alpha-D-glucosamine 1-phosphate + CoA + H(+)</text>
        <dbReference type="Rhea" id="RHEA:13725"/>
        <dbReference type="ChEBI" id="CHEBI:15378"/>
        <dbReference type="ChEBI" id="CHEBI:57287"/>
        <dbReference type="ChEBI" id="CHEBI:57288"/>
        <dbReference type="ChEBI" id="CHEBI:57776"/>
        <dbReference type="ChEBI" id="CHEBI:58516"/>
        <dbReference type="EC" id="2.3.1.157"/>
    </reaction>
</comment>
<dbReference type="EC" id="2.7.7.23" evidence="18"/>
<dbReference type="HAMAP" id="MF_01631">
    <property type="entry name" value="GlmU"/>
    <property type="match status" value="1"/>
</dbReference>
<evidence type="ECO:0000256" key="4">
    <source>
        <dbReference type="ARBA" id="ARBA00022490"/>
    </source>
</evidence>
<dbReference type="GO" id="GO:0000902">
    <property type="term" value="P:cell morphogenesis"/>
    <property type="evidence" value="ECO:0007669"/>
    <property type="project" value="UniProtKB-UniRule"/>
</dbReference>
<evidence type="ECO:0000313" key="20">
    <source>
        <dbReference type="EMBL" id="CAA0116748.1"/>
    </source>
</evidence>
<comment type="pathway">
    <text evidence="18">Nucleotide-sugar biosynthesis; UDP-N-acetyl-alpha-D-glucosamine biosynthesis; N-acetyl-alpha-D-glucosamine 1-phosphate from alpha-D-glucosamine 6-phosphate (route II): step 2/2.</text>
</comment>
<dbReference type="GO" id="GO:0019134">
    <property type="term" value="F:glucosamine-1-phosphate N-acetyltransferase activity"/>
    <property type="evidence" value="ECO:0007669"/>
    <property type="project" value="UniProtKB-UniRule"/>
</dbReference>
<dbReference type="GO" id="GO:0005737">
    <property type="term" value="C:cytoplasm"/>
    <property type="evidence" value="ECO:0007669"/>
    <property type="project" value="UniProtKB-SubCell"/>
</dbReference>
<dbReference type="GO" id="GO:0009245">
    <property type="term" value="P:lipid A biosynthetic process"/>
    <property type="evidence" value="ECO:0007669"/>
    <property type="project" value="UniProtKB-UniRule"/>
</dbReference>
<comment type="caution">
    <text evidence="18">Lacks conserved residue(s) required for the propagation of feature annotation.</text>
</comment>
<feature type="binding site" evidence="18">
    <location>
        <position position="415"/>
    </location>
    <ligand>
        <name>acetyl-CoA</name>
        <dbReference type="ChEBI" id="CHEBI:57288"/>
    </ligand>
</feature>
<accession>A0A5S9QGX7</accession>
<keyword evidence="13 18" id="KW-0012">Acyltransferase</keyword>
<dbReference type="Pfam" id="PF00132">
    <property type="entry name" value="Hexapep"/>
    <property type="match status" value="1"/>
</dbReference>
<protein>
    <recommendedName>
        <fullName evidence="18">Bifunctional protein GlmU</fullName>
    </recommendedName>
    <domain>
        <recommendedName>
            <fullName evidence="18">UDP-N-acetylglucosamine pyrophosphorylase</fullName>
            <ecNumber evidence="18">2.7.7.23</ecNumber>
        </recommendedName>
        <alternativeName>
            <fullName evidence="18">N-acetylglucosamine-1-phosphate uridyltransferase</fullName>
        </alternativeName>
    </domain>
    <domain>
        <recommendedName>
            <fullName evidence="18">Glucosamine-1-phosphate N-acetyltransferase</fullName>
            <ecNumber evidence="18">2.3.1.157</ecNumber>
        </recommendedName>
    </domain>
</protein>
<feature type="binding site" evidence="18">
    <location>
        <position position="325"/>
    </location>
    <ligand>
        <name>UDP-N-acetyl-alpha-D-glucosamine</name>
        <dbReference type="ChEBI" id="CHEBI:57705"/>
    </ligand>
</feature>
<feature type="binding site" evidence="18">
    <location>
        <position position="142"/>
    </location>
    <ligand>
        <name>UDP-N-acetyl-alpha-D-glucosamine</name>
        <dbReference type="ChEBI" id="CHEBI:57705"/>
    </ligand>
</feature>
<evidence type="ECO:0000256" key="6">
    <source>
        <dbReference type="ARBA" id="ARBA00022695"/>
    </source>
</evidence>
<evidence type="ECO:0000256" key="15">
    <source>
        <dbReference type="ARBA" id="ARBA00048247"/>
    </source>
</evidence>
<evidence type="ECO:0000256" key="17">
    <source>
        <dbReference type="ARBA" id="ARBA00049628"/>
    </source>
</evidence>
<feature type="binding site" evidence="18">
    <location>
        <position position="215"/>
    </location>
    <ligand>
        <name>Mg(2+)</name>
        <dbReference type="ChEBI" id="CHEBI:18420"/>
    </ligand>
</feature>
<comment type="pathway">
    <text evidence="18">Bacterial outer membrane biogenesis; LPS lipid A biosynthesis.</text>
</comment>
<dbReference type="InterPro" id="IPR005882">
    <property type="entry name" value="Bifunctional_GlmU"/>
</dbReference>
<comment type="subcellular location">
    <subcellularLocation>
        <location evidence="1 18">Cytoplasm</location>
    </subcellularLocation>
</comment>
<evidence type="ECO:0000313" key="21">
    <source>
        <dbReference type="Proteomes" id="UP000441399"/>
    </source>
</evidence>
<dbReference type="InterPro" id="IPR018357">
    <property type="entry name" value="Hexapep_transf_CS"/>
</dbReference>
<dbReference type="SUPFAM" id="SSF51161">
    <property type="entry name" value="Trimeric LpxA-like enzymes"/>
    <property type="match status" value="1"/>
</dbReference>
<feature type="active site" description="Proton acceptor" evidence="18">
    <location>
        <position position="355"/>
    </location>
</feature>
<keyword evidence="6 18" id="KW-0548">Nucleotidyltransferase</keyword>
<feature type="binding site" evidence="18">
    <location>
        <position position="432"/>
    </location>
    <ligand>
        <name>acetyl-CoA</name>
        <dbReference type="ChEBI" id="CHEBI:57288"/>
    </ligand>
</feature>
<dbReference type="AlphaFoldDB" id="A0A5S9QGX7"/>
<comment type="function">
    <text evidence="17 18">Catalyzes the last two sequential reactions in the de novo biosynthetic pathway for UDP-N-acetylglucosamine (UDP-GlcNAc). The C-terminal domain catalyzes the transfer of acetyl group from acetyl coenzyme A to glucosamine-1-phosphate (GlcN-1-P) to produce N-acetylglucosamine-1-phosphate (GlcNAc-1-P), which is converted into UDP-GlcNAc by the transfer of uridine 5-monophosphate (from uridine 5-triphosphate), a reaction catalyzed by the N-terminal domain.</text>
</comment>
<dbReference type="GO" id="GO:0008360">
    <property type="term" value="P:regulation of cell shape"/>
    <property type="evidence" value="ECO:0007669"/>
    <property type="project" value="UniProtKB-KW"/>
</dbReference>
<keyword evidence="12 18" id="KW-0511">Multifunctional enzyme</keyword>
<feature type="region of interest" description="Linker" evidence="18">
    <location>
        <begin position="218"/>
        <end position="238"/>
    </location>
</feature>
<keyword evidence="8 18" id="KW-0677">Repeat</keyword>
<feature type="binding site" evidence="18">
    <location>
        <position position="372"/>
    </location>
    <ligand>
        <name>acetyl-CoA</name>
        <dbReference type="ChEBI" id="CHEBI:57288"/>
    </ligand>
</feature>
<sequence length="447" mass="47807">MKSHLPKVLQPLAGRPLLSHVIDSCSVLPDAQLHIVVGHKAEQVRSTIEQELQNPPLMHWVEQTEQLGTGHAVQQALPGLADNGIALLLCGDVPLISATTLLKLFEKVSDTNMALLTIELDNPFGFGRIVRDDNGDVCQIVEQKDANESIQAIGEINTGMMAIKTSHLKQLLPQISNDNAQQEYYLTDLISLCVENGIGVEAVQTNDEIEVMGINDKVQLASLERAFQYRQAEALMREGVTMADPSRFDLRGQLTVGMDVFIDINCVFEGWVELQDGVTIGANCIIGSPGAQVTIKAGTEIKPNSMVEAAHIDESCTVGPYARLRPGTVLKSGAKIGNFVETKKSVVGKGSKVNHLTYVGDTQIGESANIGAGTITCNYDGVNKSATIIGDNAFIGSNSSLVAPVEIGAGATVGAGSTITQNIEDGALAVARGRQKNIPNWPRPRKK</sequence>
<evidence type="ECO:0000256" key="7">
    <source>
        <dbReference type="ARBA" id="ARBA00022723"/>
    </source>
</evidence>
<dbReference type="UniPathway" id="UPA00113">
    <property type="reaction ID" value="UER00532"/>
</dbReference>
<dbReference type="Pfam" id="PF12804">
    <property type="entry name" value="NTP_transf_3"/>
    <property type="match status" value="1"/>
</dbReference>
<feature type="region of interest" description="N-acetyltransferase" evidence="18">
    <location>
        <begin position="239"/>
        <end position="447"/>
    </location>
</feature>
<dbReference type="InterPro" id="IPR011004">
    <property type="entry name" value="Trimer_LpxA-like_sf"/>
</dbReference>
<dbReference type="Gene3D" id="2.160.10.10">
    <property type="entry name" value="Hexapeptide repeat proteins"/>
    <property type="match status" value="1"/>
</dbReference>
<keyword evidence="10 18" id="KW-0133">Cell shape</keyword>
<evidence type="ECO:0000256" key="2">
    <source>
        <dbReference type="ARBA" id="ARBA00007707"/>
    </source>
</evidence>
<feature type="binding site" evidence="18">
    <location>
        <position position="7"/>
    </location>
    <ligand>
        <name>UDP-N-acetyl-alpha-D-glucosamine</name>
        <dbReference type="ChEBI" id="CHEBI:57705"/>
    </ligand>
</feature>
<evidence type="ECO:0000256" key="13">
    <source>
        <dbReference type="ARBA" id="ARBA00023315"/>
    </source>
</evidence>
<feature type="binding site" evidence="18">
    <location>
        <position position="63"/>
    </location>
    <ligand>
        <name>UDP-N-acetyl-alpha-D-glucosamine</name>
        <dbReference type="ChEBI" id="CHEBI:57705"/>
    </ligand>
</feature>
<dbReference type="GO" id="GO:0003977">
    <property type="term" value="F:UDP-N-acetylglucosamine diphosphorylase activity"/>
    <property type="evidence" value="ECO:0007669"/>
    <property type="project" value="UniProtKB-UniRule"/>
</dbReference>
<evidence type="ECO:0000256" key="12">
    <source>
        <dbReference type="ARBA" id="ARBA00023268"/>
    </source>
</evidence>
<dbReference type="PANTHER" id="PTHR43584">
    <property type="entry name" value="NUCLEOTIDYL TRANSFERASE"/>
    <property type="match status" value="1"/>
</dbReference>
<dbReference type="CDD" id="cd02540">
    <property type="entry name" value="GT2_GlmU_N_bac"/>
    <property type="match status" value="1"/>
</dbReference>
<keyword evidence="21" id="KW-1185">Reference proteome</keyword>
<feature type="binding site" evidence="18">
    <location>
        <begin position="378"/>
        <end position="379"/>
    </location>
    <ligand>
        <name>acetyl-CoA</name>
        <dbReference type="ChEBI" id="CHEBI:57288"/>
    </ligand>
</feature>
<comment type="cofactor">
    <cofactor evidence="18">
        <name>Mg(2+)</name>
        <dbReference type="ChEBI" id="CHEBI:18420"/>
    </cofactor>
    <text evidence="18">Binds 1 Mg(2+) ion per subunit.</text>
</comment>
<keyword evidence="9 18" id="KW-0460">Magnesium</keyword>
<dbReference type="InterPro" id="IPR038009">
    <property type="entry name" value="GlmU_C_LbH"/>
</dbReference>
<evidence type="ECO:0000256" key="10">
    <source>
        <dbReference type="ARBA" id="ARBA00022960"/>
    </source>
</evidence>
<feature type="binding site" evidence="18">
    <location>
        <position position="358"/>
    </location>
    <ligand>
        <name>UDP-N-acetyl-alpha-D-glucosamine</name>
        <dbReference type="ChEBI" id="CHEBI:57705"/>
    </ligand>
</feature>
<dbReference type="Gene3D" id="3.90.550.10">
    <property type="entry name" value="Spore Coat Polysaccharide Biosynthesis Protein SpsA, Chain A"/>
    <property type="match status" value="1"/>
</dbReference>
<gene>
    <name evidence="18 20" type="primary">glmU</name>
    <name evidence="20" type="ORF">OPDIPICF_01915</name>
</gene>
<name>A0A5S9QGX7_9GAMM</name>
<dbReference type="Proteomes" id="UP000441399">
    <property type="component" value="Unassembled WGS sequence"/>
</dbReference>
<feature type="binding site" evidence="18">
    <location>
        <position position="369"/>
    </location>
    <ligand>
        <name>UDP-N-acetyl-alpha-D-glucosamine</name>
        <dbReference type="ChEBI" id="CHEBI:57705"/>
    </ligand>
</feature>
<dbReference type="GO" id="GO:0016020">
    <property type="term" value="C:membrane"/>
    <property type="evidence" value="ECO:0007669"/>
    <property type="project" value="GOC"/>
</dbReference>
<feature type="domain" description="MobA-like NTP transferase" evidence="19">
    <location>
        <begin position="3"/>
        <end position="112"/>
    </location>
</feature>
<feature type="binding site" evidence="18">
    <location>
        <position position="343"/>
    </location>
    <ligand>
        <name>UDP-N-acetyl-alpha-D-glucosamine</name>
        <dbReference type="ChEBI" id="CHEBI:57705"/>
    </ligand>
</feature>
<dbReference type="EMBL" id="CACSIO010000023">
    <property type="protein sequence ID" value="CAA0116748.1"/>
    <property type="molecule type" value="Genomic_DNA"/>
</dbReference>
<evidence type="ECO:0000256" key="11">
    <source>
        <dbReference type="ARBA" id="ARBA00022984"/>
    </source>
</evidence>
<evidence type="ECO:0000256" key="16">
    <source>
        <dbReference type="ARBA" id="ARBA00048493"/>
    </source>
</evidence>
<comment type="subunit">
    <text evidence="18">Homotrimer.</text>
</comment>
<evidence type="ECO:0000256" key="18">
    <source>
        <dbReference type="HAMAP-Rule" id="MF_01631"/>
    </source>
</evidence>
<evidence type="ECO:0000256" key="3">
    <source>
        <dbReference type="ARBA" id="ARBA00007947"/>
    </source>
</evidence>
<evidence type="ECO:0000256" key="8">
    <source>
        <dbReference type="ARBA" id="ARBA00022737"/>
    </source>
</evidence>
<dbReference type="PANTHER" id="PTHR43584:SF3">
    <property type="entry name" value="BIFUNCTIONAL PROTEIN GLMU"/>
    <property type="match status" value="1"/>
</dbReference>
<evidence type="ECO:0000259" key="19">
    <source>
        <dbReference type="Pfam" id="PF12804"/>
    </source>
</evidence>
<feature type="binding site" evidence="18">
    <location>
        <position position="127"/>
    </location>
    <ligand>
        <name>UDP-N-acetyl-alpha-D-glucosamine</name>
        <dbReference type="ChEBI" id="CHEBI:57705"/>
    </ligand>
</feature>
<dbReference type="SUPFAM" id="SSF53448">
    <property type="entry name" value="Nucleotide-diphospho-sugar transferases"/>
    <property type="match status" value="1"/>
</dbReference>
<dbReference type="InterPro" id="IPR050065">
    <property type="entry name" value="GlmU-like"/>
</dbReference>
<feature type="region of interest" description="Pyrophosphorylase" evidence="18">
    <location>
        <begin position="1"/>
        <end position="217"/>
    </location>
</feature>
<keyword evidence="14 18" id="KW-0961">Cell wall biogenesis/degradation</keyword>
<dbReference type="EC" id="2.3.1.157" evidence="18"/>
<evidence type="ECO:0000256" key="9">
    <source>
        <dbReference type="ARBA" id="ARBA00022842"/>
    </source>
</evidence>
<dbReference type="NCBIfam" id="TIGR01173">
    <property type="entry name" value="glmU"/>
    <property type="match status" value="1"/>
</dbReference>
<feature type="binding site" evidence="18">
    <location>
        <position position="397"/>
    </location>
    <ligand>
        <name>acetyl-CoA</name>
        <dbReference type="ChEBI" id="CHEBI:57288"/>
    </ligand>
</feature>
<keyword evidence="7 18" id="KW-0479">Metal-binding</keyword>
<feature type="binding site" evidence="18">
    <location>
        <position position="157"/>
    </location>
    <ligand>
        <name>UDP-N-acetyl-alpha-D-glucosamine</name>
        <dbReference type="ChEBI" id="CHEBI:57705"/>
    </ligand>
</feature>
<keyword evidence="4 18" id="KW-0963">Cytoplasm</keyword>
<comment type="similarity">
    <text evidence="3 18">In the N-terminal section; belongs to the N-acetylglucosamine-1-phosphate uridyltransferase family.</text>
</comment>
<evidence type="ECO:0000256" key="5">
    <source>
        <dbReference type="ARBA" id="ARBA00022679"/>
    </source>
</evidence>
<dbReference type="GO" id="GO:0071555">
    <property type="term" value="P:cell wall organization"/>
    <property type="evidence" value="ECO:0007669"/>
    <property type="project" value="UniProtKB-KW"/>
</dbReference>
<keyword evidence="11 18" id="KW-0573">Peptidoglycan synthesis</keyword>
<evidence type="ECO:0000256" key="14">
    <source>
        <dbReference type="ARBA" id="ARBA00023316"/>
    </source>
</evidence>
<dbReference type="GO" id="GO:0000287">
    <property type="term" value="F:magnesium ion binding"/>
    <property type="evidence" value="ECO:0007669"/>
    <property type="project" value="UniProtKB-UniRule"/>
</dbReference>
<dbReference type="InterPro" id="IPR029044">
    <property type="entry name" value="Nucleotide-diphossugar_trans"/>
</dbReference>
<dbReference type="GO" id="GO:0006048">
    <property type="term" value="P:UDP-N-acetylglucosamine biosynthetic process"/>
    <property type="evidence" value="ECO:0007669"/>
    <property type="project" value="UniProtKB-UniPathway"/>
</dbReference>
<feature type="binding site" evidence="18">
    <location>
        <begin position="68"/>
        <end position="69"/>
    </location>
    <ligand>
        <name>UDP-N-acetyl-alpha-D-glucosamine</name>
        <dbReference type="ChEBI" id="CHEBI:57705"/>
    </ligand>
</feature>
<dbReference type="GO" id="GO:0009252">
    <property type="term" value="P:peptidoglycan biosynthetic process"/>
    <property type="evidence" value="ECO:0007669"/>
    <property type="project" value="UniProtKB-UniRule"/>
</dbReference>
<feature type="binding site" evidence="18">
    <location>
        <position position="215"/>
    </location>
    <ligand>
        <name>UDP-N-acetyl-alpha-D-glucosamine</name>
        <dbReference type="ChEBI" id="CHEBI:57705"/>
    </ligand>
</feature>
<comment type="pathway">
    <text evidence="18">Nucleotide-sugar biosynthesis; UDP-N-acetyl-alpha-D-glucosamine biosynthesis; UDP-N-acetyl-alpha-D-glucosamine from N-acetyl-alpha-D-glucosamine 1-phosphate: step 1/1.</text>
</comment>
<dbReference type="PROSITE" id="PS00101">
    <property type="entry name" value="HEXAPEP_TRANSFERASES"/>
    <property type="match status" value="1"/>
</dbReference>
<feature type="binding site" evidence="18">
    <location>
        <position position="92"/>
    </location>
    <ligand>
        <name>Mg(2+)</name>
        <dbReference type="ChEBI" id="CHEBI:18420"/>
    </ligand>
</feature>
<keyword evidence="5 18" id="KW-0808">Transferase</keyword>
<dbReference type="InterPro" id="IPR001451">
    <property type="entry name" value="Hexapep"/>
</dbReference>
<dbReference type="InterPro" id="IPR025877">
    <property type="entry name" value="MobA-like_NTP_Trfase"/>
</dbReference>
<comment type="similarity">
    <text evidence="2 18">In the C-terminal section; belongs to the transferase hexapeptide repeat family.</text>
</comment>
<organism evidence="20 21">
    <name type="scientific">BD1-7 clade bacterium</name>
    <dbReference type="NCBI Taxonomy" id="2029982"/>
    <lineage>
        <taxon>Bacteria</taxon>
        <taxon>Pseudomonadati</taxon>
        <taxon>Pseudomonadota</taxon>
        <taxon>Gammaproteobacteria</taxon>
        <taxon>Cellvibrionales</taxon>
        <taxon>Spongiibacteraceae</taxon>
        <taxon>BD1-7 clade</taxon>
    </lineage>
</organism>
<evidence type="ECO:0000256" key="1">
    <source>
        <dbReference type="ARBA" id="ARBA00004496"/>
    </source>
</evidence>
<comment type="catalytic activity">
    <reaction evidence="16 18">
        <text>N-acetyl-alpha-D-glucosamine 1-phosphate + UTP + H(+) = UDP-N-acetyl-alpha-D-glucosamine + diphosphate</text>
        <dbReference type="Rhea" id="RHEA:13509"/>
        <dbReference type="ChEBI" id="CHEBI:15378"/>
        <dbReference type="ChEBI" id="CHEBI:33019"/>
        <dbReference type="ChEBI" id="CHEBI:46398"/>
        <dbReference type="ChEBI" id="CHEBI:57705"/>
        <dbReference type="ChEBI" id="CHEBI:57776"/>
        <dbReference type="EC" id="2.7.7.23"/>
    </reaction>
</comment>
<proteinExistence type="inferred from homology"/>
<reference evidence="20 21" key="1">
    <citation type="submission" date="2019-11" db="EMBL/GenBank/DDBJ databases">
        <authorList>
            <person name="Holert J."/>
        </authorList>
    </citation>
    <scope>NUCLEOTIDE SEQUENCE [LARGE SCALE GENOMIC DNA]</scope>
    <source>
        <strain evidence="20">SB11_3</strain>
    </source>
</reference>
<dbReference type="CDD" id="cd03353">
    <property type="entry name" value="LbH_GlmU_C"/>
    <property type="match status" value="1"/>
</dbReference>
<dbReference type="UniPathway" id="UPA00973"/>